<sequence length="396" mass="44565">MTSPVDEGRLLPRQAAVPMPEPEPLDESSVRPARPAPPVSRRPGKRRLYVLDGLRLVAALMVVMYHYVGYNRTFNWGKNTAVVFPTAHRFAIYGWLGVYLFFLISGFVICMSCWGRTPRQFMVSRFVRLYPAYWVALILTSAVLWLRPGGSKLRLTDVLTNATMVQEGLGVGNVDGVYWSLWAELRFYLLFAVVVVMGLTYRRVISFCIIWMVAAVFAEQTHNDLVTMVADPDSAAFFIGGVAIYLMYRFGSRPELWLLIVASWLLGQFQMDGLVSHASSVAKNHISWTLSMVLVTSFYLVVIASALGKLDFFNWRWLTVAGAMTYPLYLIHEATGWEIIRHARGHVSPYLLLGSLTAGMLVLAYLIHRLIEQPASRWLKNWLTPAPPAKPSSPAA</sequence>
<dbReference type="AlphaFoldDB" id="A0A9W4E2H8"/>
<dbReference type="Proteomes" id="UP001152519">
    <property type="component" value="Unassembled WGS sequence"/>
</dbReference>
<feature type="transmembrane region" description="Helical" evidence="2">
    <location>
        <begin position="48"/>
        <end position="70"/>
    </location>
</feature>
<dbReference type="GO" id="GO:0016020">
    <property type="term" value="C:membrane"/>
    <property type="evidence" value="ECO:0007669"/>
    <property type="project" value="TreeGrafter"/>
</dbReference>
<feature type="transmembrane region" description="Helical" evidence="2">
    <location>
        <begin position="256"/>
        <end position="275"/>
    </location>
</feature>
<feature type="compositionally biased region" description="Basic and acidic residues" evidence="1">
    <location>
        <begin position="1"/>
        <end position="10"/>
    </location>
</feature>
<feature type="transmembrane region" description="Helical" evidence="2">
    <location>
        <begin position="351"/>
        <end position="371"/>
    </location>
</feature>
<dbReference type="GO" id="GO:0009103">
    <property type="term" value="P:lipopolysaccharide biosynthetic process"/>
    <property type="evidence" value="ECO:0007669"/>
    <property type="project" value="TreeGrafter"/>
</dbReference>
<keyword evidence="4" id="KW-0012">Acyltransferase</keyword>
<evidence type="ECO:0000259" key="3">
    <source>
        <dbReference type="Pfam" id="PF01757"/>
    </source>
</evidence>
<keyword evidence="5" id="KW-1185">Reference proteome</keyword>
<feature type="transmembrane region" description="Helical" evidence="2">
    <location>
        <begin position="126"/>
        <end position="146"/>
    </location>
</feature>
<accession>A0A9W4E2H8</accession>
<organism evidence="4 5">
    <name type="scientific">Actinacidiphila cocklensis</name>
    <dbReference type="NCBI Taxonomy" id="887465"/>
    <lineage>
        <taxon>Bacteria</taxon>
        <taxon>Bacillati</taxon>
        <taxon>Actinomycetota</taxon>
        <taxon>Actinomycetes</taxon>
        <taxon>Kitasatosporales</taxon>
        <taxon>Streptomycetaceae</taxon>
        <taxon>Actinacidiphila</taxon>
    </lineage>
</organism>
<protein>
    <submittedName>
        <fullName evidence="4">Peptidoglycan/LPS O-acetylase OafA/YrhL, contains acyltransferase and SGNH-hydrolase domains</fullName>
    </submittedName>
</protein>
<dbReference type="InterPro" id="IPR002656">
    <property type="entry name" value="Acyl_transf_3_dom"/>
</dbReference>
<keyword evidence="2" id="KW-0812">Transmembrane</keyword>
<evidence type="ECO:0000313" key="4">
    <source>
        <dbReference type="EMBL" id="CAG6398242.1"/>
    </source>
</evidence>
<feature type="transmembrane region" description="Helical" evidence="2">
    <location>
        <begin position="229"/>
        <end position="250"/>
    </location>
</feature>
<evidence type="ECO:0000256" key="2">
    <source>
        <dbReference type="SAM" id="Phobius"/>
    </source>
</evidence>
<feature type="domain" description="Acyltransferase 3" evidence="3">
    <location>
        <begin position="50"/>
        <end position="368"/>
    </location>
</feature>
<keyword evidence="4" id="KW-0808">Transferase</keyword>
<proteinExistence type="predicted"/>
<dbReference type="Pfam" id="PF01757">
    <property type="entry name" value="Acyl_transf_3"/>
    <property type="match status" value="1"/>
</dbReference>
<feature type="transmembrane region" description="Helical" evidence="2">
    <location>
        <begin position="187"/>
        <end position="217"/>
    </location>
</feature>
<feature type="transmembrane region" description="Helical" evidence="2">
    <location>
        <begin position="287"/>
        <end position="307"/>
    </location>
</feature>
<feature type="transmembrane region" description="Helical" evidence="2">
    <location>
        <begin position="313"/>
        <end position="331"/>
    </location>
</feature>
<name>A0A9W4E2H8_9ACTN</name>
<dbReference type="EMBL" id="CAJSLV010000100">
    <property type="protein sequence ID" value="CAG6398242.1"/>
    <property type="molecule type" value="Genomic_DNA"/>
</dbReference>
<dbReference type="RefSeq" id="WP_251499396.1">
    <property type="nucleotide sequence ID" value="NZ_CAJSLV010000100.1"/>
</dbReference>
<dbReference type="InterPro" id="IPR050879">
    <property type="entry name" value="Acyltransferase_3"/>
</dbReference>
<dbReference type="GO" id="GO:0016747">
    <property type="term" value="F:acyltransferase activity, transferring groups other than amino-acyl groups"/>
    <property type="evidence" value="ECO:0007669"/>
    <property type="project" value="InterPro"/>
</dbReference>
<reference evidence="4" key="1">
    <citation type="submission" date="2021-05" db="EMBL/GenBank/DDBJ databases">
        <authorList>
            <person name="Arsene-Ploetze F."/>
        </authorList>
    </citation>
    <scope>NUCLEOTIDE SEQUENCE</scope>
    <source>
        <strain evidence="4">DSM 42138</strain>
    </source>
</reference>
<feature type="transmembrane region" description="Helical" evidence="2">
    <location>
        <begin position="90"/>
        <end position="114"/>
    </location>
</feature>
<comment type="caution">
    <text evidence="4">The sequence shown here is derived from an EMBL/GenBank/DDBJ whole genome shotgun (WGS) entry which is preliminary data.</text>
</comment>
<evidence type="ECO:0000256" key="1">
    <source>
        <dbReference type="SAM" id="MobiDB-lite"/>
    </source>
</evidence>
<gene>
    <name evidence="4" type="ORF">SCOCK_670021</name>
</gene>
<feature type="region of interest" description="Disordered" evidence="1">
    <location>
        <begin position="1"/>
        <end position="41"/>
    </location>
</feature>
<dbReference type="PANTHER" id="PTHR23028">
    <property type="entry name" value="ACETYLTRANSFERASE"/>
    <property type="match status" value="1"/>
</dbReference>
<dbReference type="PANTHER" id="PTHR23028:SF53">
    <property type="entry name" value="ACYL_TRANSF_3 DOMAIN-CONTAINING PROTEIN"/>
    <property type="match status" value="1"/>
</dbReference>
<keyword evidence="2" id="KW-1133">Transmembrane helix</keyword>
<evidence type="ECO:0000313" key="5">
    <source>
        <dbReference type="Proteomes" id="UP001152519"/>
    </source>
</evidence>
<keyword evidence="2" id="KW-0472">Membrane</keyword>